<evidence type="ECO:0000256" key="4">
    <source>
        <dbReference type="ARBA" id="ARBA00022692"/>
    </source>
</evidence>
<name>A0A4S3PT79_9BACI</name>
<evidence type="ECO:0000313" key="9">
    <source>
        <dbReference type="Proteomes" id="UP000306477"/>
    </source>
</evidence>
<dbReference type="Pfam" id="PF07681">
    <property type="entry name" value="DoxX"/>
    <property type="match status" value="1"/>
</dbReference>
<dbReference type="PANTHER" id="PTHR33452:SF1">
    <property type="entry name" value="INNER MEMBRANE PROTEIN YPHA-RELATED"/>
    <property type="match status" value="1"/>
</dbReference>
<dbReference type="OrthoDB" id="2969770at2"/>
<keyword evidence="9" id="KW-1185">Reference proteome</keyword>
<comment type="subcellular location">
    <subcellularLocation>
        <location evidence="1">Cell membrane</location>
        <topology evidence="1">Multi-pass membrane protein</topology>
    </subcellularLocation>
</comment>
<feature type="transmembrane region" description="Helical" evidence="7">
    <location>
        <begin position="47"/>
        <end position="64"/>
    </location>
</feature>
<evidence type="ECO:0000313" key="8">
    <source>
        <dbReference type="EMBL" id="THE12808.1"/>
    </source>
</evidence>
<evidence type="ECO:0000256" key="3">
    <source>
        <dbReference type="ARBA" id="ARBA00022475"/>
    </source>
</evidence>
<keyword evidence="4 7" id="KW-0812">Transmembrane</keyword>
<evidence type="ECO:0000256" key="6">
    <source>
        <dbReference type="ARBA" id="ARBA00023136"/>
    </source>
</evidence>
<sequence length="121" mass="13517">MNKTFSSLKLIRYAVGYVFMTAGAMKLLSNELSSTFMNLPLPAPELVMYIVAILEILCGTLILLNKEVKKATIPLLVIMIAAILLVKVPILHTGFLHFAFAVRLDIVMLALLYILYNSHHK</sequence>
<keyword evidence="6 7" id="KW-0472">Membrane</keyword>
<evidence type="ECO:0000256" key="2">
    <source>
        <dbReference type="ARBA" id="ARBA00006679"/>
    </source>
</evidence>
<dbReference type="InterPro" id="IPR032808">
    <property type="entry name" value="DoxX"/>
</dbReference>
<proteinExistence type="inferred from homology"/>
<dbReference type="AlphaFoldDB" id="A0A4S3PT79"/>
<comment type="caution">
    <text evidence="8">The sequence shown here is derived from an EMBL/GenBank/DDBJ whole genome shotgun (WGS) entry which is preliminary data.</text>
</comment>
<protein>
    <submittedName>
        <fullName evidence="8">DoxX family protein</fullName>
    </submittedName>
</protein>
<dbReference type="Proteomes" id="UP000306477">
    <property type="component" value="Unassembled WGS sequence"/>
</dbReference>
<dbReference type="PANTHER" id="PTHR33452">
    <property type="entry name" value="OXIDOREDUCTASE CATD-RELATED"/>
    <property type="match status" value="1"/>
</dbReference>
<dbReference type="GO" id="GO:0005886">
    <property type="term" value="C:plasma membrane"/>
    <property type="evidence" value="ECO:0007669"/>
    <property type="project" value="UniProtKB-SubCell"/>
</dbReference>
<keyword evidence="5 7" id="KW-1133">Transmembrane helix</keyword>
<feature type="transmembrane region" description="Helical" evidence="7">
    <location>
        <begin position="71"/>
        <end position="90"/>
    </location>
</feature>
<feature type="transmembrane region" description="Helical" evidence="7">
    <location>
        <begin position="96"/>
        <end position="116"/>
    </location>
</feature>
<dbReference type="InterPro" id="IPR051907">
    <property type="entry name" value="DoxX-like_oxidoreductase"/>
</dbReference>
<comment type="similarity">
    <text evidence="2">Belongs to the DoxX family.</text>
</comment>
<dbReference type="EMBL" id="SLUB01000013">
    <property type="protein sequence ID" value="THE12808.1"/>
    <property type="molecule type" value="Genomic_DNA"/>
</dbReference>
<reference evidence="8 9" key="1">
    <citation type="journal article" date="2019" name="Indoor Air">
        <title>Impacts of indoor surface finishes on bacterial viability.</title>
        <authorList>
            <person name="Hu J."/>
            <person name="Maamar S.B."/>
            <person name="Glawe A.J."/>
            <person name="Gottel N."/>
            <person name="Gilbert J.A."/>
            <person name="Hartmann E.M."/>
        </authorList>
    </citation>
    <scope>NUCLEOTIDE SEQUENCE [LARGE SCALE GENOMIC DNA]</scope>
    <source>
        <strain evidence="8 9">AF060A6</strain>
    </source>
</reference>
<dbReference type="RefSeq" id="WP_136379379.1">
    <property type="nucleotide sequence ID" value="NZ_SLUB01000013.1"/>
</dbReference>
<evidence type="ECO:0000256" key="7">
    <source>
        <dbReference type="SAM" id="Phobius"/>
    </source>
</evidence>
<accession>A0A4S3PT79</accession>
<feature type="transmembrane region" description="Helical" evidence="7">
    <location>
        <begin position="10"/>
        <end position="27"/>
    </location>
</feature>
<evidence type="ECO:0000256" key="5">
    <source>
        <dbReference type="ARBA" id="ARBA00022989"/>
    </source>
</evidence>
<gene>
    <name evidence="8" type="ORF">E1I69_09520</name>
</gene>
<organism evidence="8 9">
    <name type="scientific">Bacillus timonensis</name>
    <dbReference type="NCBI Taxonomy" id="1033734"/>
    <lineage>
        <taxon>Bacteria</taxon>
        <taxon>Bacillati</taxon>
        <taxon>Bacillota</taxon>
        <taxon>Bacilli</taxon>
        <taxon>Bacillales</taxon>
        <taxon>Bacillaceae</taxon>
        <taxon>Bacillus</taxon>
    </lineage>
</organism>
<keyword evidence="3" id="KW-1003">Cell membrane</keyword>
<dbReference type="STRING" id="1033734.GCA_000285535_02873"/>
<evidence type="ECO:0000256" key="1">
    <source>
        <dbReference type="ARBA" id="ARBA00004651"/>
    </source>
</evidence>